<sequence>MLHLHTTLLPALGPEPYCAEDTLTCRTRKGHPLLDLAHETEDGGEWNADPPSPSPPSPPCAPGPPAERRARGKRGRGKRGRGKRGRGKRGRGERGRGERGRGERGRARGRAPGPARVTT</sequence>
<dbReference type="Proteomes" id="UP000588098">
    <property type="component" value="Unassembled WGS sequence"/>
</dbReference>
<feature type="compositionally biased region" description="Low complexity" evidence="1">
    <location>
        <begin position="110"/>
        <end position="119"/>
    </location>
</feature>
<feature type="compositionally biased region" description="Basic residues" evidence="1">
    <location>
        <begin position="70"/>
        <end position="89"/>
    </location>
</feature>
<feature type="compositionally biased region" description="Basic and acidic residues" evidence="1">
    <location>
        <begin position="90"/>
        <end position="106"/>
    </location>
</feature>
<comment type="caution">
    <text evidence="2">The sequence shown here is derived from an EMBL/GenBank/DDBJ whole genome shotgun (WGS) entry which is preliminary data.</text>
</comment>
<protein>
    <submittedName>
        <fullName evidence="2">Uncharacterized protein</fullName>
    </submittedName>
</protein>
<organism evidence="2 3">
    <name type="scientific">Streptomyces zagrosensis</name>
    <dbReference type="NCBI Taxonomy" id="1042984"/>
    <lineage>
        <taxon>Bacteria</taxon>
        <taxon>Bacillati</taxon>
        <taxon>Actinomycetota</taxon>
        <taxon>Actinomycetes</taxon>
        <taxon>Kitasatosporales</taxon>
        <taxon>Streptomycetaceae</taxon>
        <taxon>Streptomyces</taxon>
    </lineage>
</organism>
<gene>
    <name evidence="2" type="ORF">FHS42_007186</name>
</gene>
<dbReference type="AlphaFoldDB" id="A0A7W9QGZ8"/>
<name>A0A7W9QGZ8_9ACTN</name>
<evidence type="ECO:0000256" key="1">
    <source>
        <dbReference type="SAM" id="MobiDB-lite"/>
    </source>
</evidence>
<feature type="compositionally biased region" description="Pro residues" evidence="1">
    <location>
        <begin position="50"/>
        <end position="65"/>
    </location>
</feature>
<feature type="region of interest" description="Disordered" evidence="1">
    <location>
        <begin position="38"/>
        <end position="119"/>
    </location>
</feature>
<accession>A0A7W9QGZ8</accession>
<reference evidence="2 3" key="1">
    <citation type="submission" date="2020-08" db="EMBL/GenBank/DDBJ databases">
        <title>Genomic Encyclopedia of Type Strains, Phase III (KMG-III): the genomes of soil and plant-associated and newly described type strains.</title>
        <authorList>
            <person name="Whitman W."/>
        </authorList>
    </citation>
    <scope>NUCLEOTIDE SEQUENCE [LARGE SCALE GENOMIC DNA]</scope>
    <source>
        <strain evidence="2 3">CECT 8305</strain>
    </source>
</reference>
<proteinExistence type="predicted"/>
<keyword evidence="3" id="KW-1185">Reference proteome</keyword>
<dbReference type="EMBL" id="JACHJL010000033">
    <property type="protein sequence ID" value="MBB5940088.1"/>
    <property type="molecule type" value="Genomic_DNA"/>
</dbReference>
<evidence type="ECO:0000313" key="2">
    <source>
        <dbReference type="EMBL" id="MBB5940088.1"/>
    </source>
</evidence>
<evidence type="ECO:0000313" key="3">
    <source>
        <dbReference type="Proteomes" id="UP000588098"/>
    </source>
</evidence>